<evidence type="ECO:0000256" key="2">
    <source>
        <dbReference type="ARBA" id="ARBA00022723"/>
    </source>
</evidence>
<dbReference type="Pfam" id="PF04234">
    <property type="entry name" value="CopC"/>
    <property type="match status" value="1"/>
</dbReference>
<evidence type="ECO:0000256" key="6">
    <source>
        <dbReference type="SAM" id="Phobius"/>
    </source>
</evidence>
<dbReference type="Proteomes" id="UP001596549">
    <property type="component" value="Unassembled WGS sequence"/>
</dbReference>
<sequence length="180" mass="20017">MKKWMTALLIVVMVMISPQKSFAHSGLEKSEPAADSTVTDNMVKFKLTFNTEIEDLSRIRVTDDKGVEVSLMQMGTKANELVGESETPMPNGTYNVYWKIIGEDSHVVQGSYKFTVKAEETVEQQPPAAEEKKAEKTVKSDERAENKNTGLVLSPFFYAFLALAALAVLLGLILGKRRKK</sequence>
<evidence type="ECO:0000256" key="4">
    <source>
        <dbReference type="ARBA" id="ARBA00023008"/>
    </source>
</evidence>
<evidence type="ECO:0000313" key="10">
    <source>
        <dbReference type="Proteomes" id="UP001596549"/>
    </source>
</evidence>
<evidence type="ECO:0000313" key="9">
    <source>
        <dbReference type="EMBL" id="MFC7372917.1"/>
    </source>
</evidence>
<feature type="signal peptide" evidence="7">
    <location>
        <begin position="1"/>
        <end position="23"/>
    </location>
</feature>
<name>A0ABW2NQN0_9BACL</name>
<dbReference type="PANTHER" id="PTHR34820:SF4">
    <property type="entry name" value="INNER MEMBRANE PROTEIN YEBZ"/>
    <property type="match status" value="1"/>
</dbReference>
<evidence type="ECO:0000256" key="5">
    <source>
        <dbReference type="SAM" id="MobiDB-lite"/>
    </source>
</evidence>
<evidence type="ECO:0000256" key="7">
    <source>
        <dbReference type="SAM" id="SignalP"/>
    </source>
</evidence>
<dbReference type="InterPro" id="IPR032694">
    <property type="entry name" value="CopC/D"/>
</dbReference>
<evidence type="ECO:0000259" key="8">
    <source>
        <dbReference type="Pfam" id="PF04234"/>
    </source>
</evidence>
<dbReference type="RefSeq" id="WP_379750481.1">
    <property type="nucleotide sequence ID" value="NZ_JBHTCP010000048.1"/>
</dbReference>
<keyword evidence="10" id="KW-1185">Reference proteome</keyword>
<keyword evidence="6" id="KW-1133">Transmembrane helix</keyword>
<gene>
    <name evidence="9" type="ORF">ACFQPF_14770</name>
</gene>
<feature type="transmembrane region" description="Helical" evidence="6">
    <location>
        <begin position="156"/>
        <end position="175"/>
    </location>
</feature>
<organism evidence="9 10">
    <name type="scientific">Fictibacillus iocasae</name>
    <dbReference type="NCBI Taxonomy" id="2715437"/>
    <lineage>
        <taxon>Bacteria</taxon>
        <taxon>Bacillati</taxon>
        <taxon>Bacillota</taxon>
        <taxon>Bacilli</taxon>
        <taxon>Bacillales</taxon>
        <taxon>Fictibacillaceae</taxon>
        <taxon>Fictibacillus</taxon>
    </lineage>
</organism>
<protein>
    <submittedName>
        <fullName evidence="9">Copper resistance protein CopC</fullName>
    </submittedName>
</protein>
<feature type="chain" id="PRO_5047265529" evidence="7">
    <location>
        <begin position="24"/>
        <end position="180"/>
    </location>
</feature>
<reference evidence="10" key="1">
    <citation type="journal article" date="2019" name="Int. J. Syst. Evol. Microbiol.">
        <title>The Global Catalogue of Microorganisms (GCM) 10K type strain sequencing project: providing services to taxonomists for standard genome sequencing and annotation.</title>
        <authorList>
            <consortium name="The Broad Institute Genomics Platform"/>
            <consortium name="The Broad Institute Genome Sequencing Center for Infectious Disease"/>
            <person name="Wu L."/>
            <person name="Ma J."/>
        </authorList>
    </citation>
    <scope>NUCLEOTIDE SEQUENCE [LARGE SCALE GENOMIC DNA]</scope>
    <source>
        <strain evidence="10">NBRC 106396</strain>
    </source>
</reference>
<evidence type="ECO:0000256" key="3">
    <source>
        <dbReference type="ARBA" id="ARBA00022729"/>
    </source>
</evidence>
<feature type="region of interest" description="Disordered" evidence="5">
    <location>
        <begin position="121"/>
        <end position="144"/>
    </location>
</feature>
<keyword evidence="3 7" id="KW-0732">Signal</keyword>
<dbReference type="InterPro" id="IPR014756">
    <property type="entry name" value="Ig_E-set"/>
</dbReference>
<dbReference type="PANTHER" id="PTHR34820">
    <property type="entry name" value="INNER MEMBRANE PROTEIN YEBZ"/>
    <property type="match status" value="1"/>
</dbReference>
<dbReference type="SUPFAM" id="SSF81296">
    <property type="entry name" value="E set domains"/>
    <property type="match status" value="1"/>
</dbReference>
<dbReference type="InterPro" id="IPR014755">
    <property type="entry name" value="Cu-Rt/internalin_Ig-like"/>
</dbReference>
<dbReference type="InterPro" id="IPR007348">
    <property type="entry name" value="CopC_dom"/>
</dbReference>
<keyword evidence="6" id="KW-0472">Membrane</keyword>
<dbReference type="Gene3D" id="2.60.40.1220">
    <property type="match status" value="1"/>
</dbReference>
<accession>A0ABW2NQN0</accession>
<feature type="compositionally biased region" description="Basic and acidic residues" evidence="5">
    <location>
        <begin position="129"/>
        <end position="144"/>
    </location>
</feature>
<proteinExistence type="predicted"/>
<comment type="caution">
    <text evidence="9">The sequence shown here is derived from an EMBL/GenBank/DDBJ whole genome shotgun (WGS) entry which is preliminary data.</text>
</comment>
<keyword evidence="6" id="KW-0812">Transmembrane</keyword>
<keyword evidence="4" id="KW-0186">Copper</keyword>
<dbReference type="EMBL" id="JBHTCP010000048">
    <property type="protein sequence ID" value="MFC7372917.1"/>
    <property type="molecule type" value="Genomic_DNA"/>
</dbReference>
<keyword evidence="2" id="KW-0479">Metal-binding</keyword>
<evidence type="ECO:0000256" key="1">
    <source>
        <dbReference type="ARBA" id="ARBA00004196"/>
    </source>
</evidence>
<feature type="domain" description="CopC" evidence="8">
    <location>
        <begin position="24"/>
        <end position="116"/>
    </location>
</feature>
<comment type="subcellular location">
    <subcellularLocation>
        <location evidence="1">Cell envelope</location>
    </subcellularLocation>
</comment>